<dbReference type="Gene3D" id="2.80.10.50">
    <property type="match status" value="1"/>
</dbReference>
<dbReference type="EMBL" id="CP165727">
    <property type="protein sequence ID" value="XDV68189.1"/>
    <property type="molecule type" value="Genomic_DNA"/>
</dbReference>
<dbReference type="Pfam" id="PF00652">
    <property type="entry name" value="Ricin_B_lectin"/>
    <property type="match status" value="1"/>
</dbReference>
<dbReference type="InterPro" id="IPR035992">
    <property type="entry name" value="Ricin_B-like_lectins"/>
</dbReference>
<evidence type="ECO:0000313" key="2">
    <source>
        <dbReference type="EMBL" id="XDV68189.1"/>
    </source>
</evidence>
<dbReference type="RefSeq" id="WP_369779766.1">
    <property type="nucleotide sequence ID" value="NZ_CP165727.1"/>
</dbReference>
<protein>
    <submittedName>
        <fullName evidence="2">RICIN domain-containing protein</fullName>
    </submittedName>
</protein>
<dbReference type="PROSITE" id="PS50231">
    <property type="entry name" value="RICIN_B_LECTIN"/>
    <property type="match status" value="1"/>
</dbReference>
<feature type="domain" description="Ricin B lectin" evidence="1">
    <location>
        <begin position="47"/>
        <end position="140"/>
    </location>
</feature>
<dbReference type="SUPFAM" id="SSF50370">
    <property type="entry name" value="Ricin B-like lectins"/>
    <property type="match status" value="1"/>
</dbReference>
<proteinExistence type="predicted"/>
<accession>A0AB39YE70</accession>
<dbReference type="InterPro" id="IPR000772">
    <property type="entry name" value="Ricin_B_lectin"/>
</dbReference>
<dbReference type="AlphaFoldDB" id="A0AB39YE70"/>
<name>A0AB39YE70_9ACTN</name>
<reference evidence="2" key="1">
    <citation type="submission" date="2024-08" db="EMBL/GenBank/DDBJ databases">
        <authorList>
            <person name="Yu S.T."/>
        </authorList>
    </citation>
    <scope>NUCLEOTIDE SEQUENCE</scope>
    <source>
        <strain evidence="2">R33</strain>
    </source>
</reference>
<gene>
    <name evidence="2" type="ORF">AB5J51_37295</name>
</gene>
<evidence type="ECO:0000259" key="1">
    <source>
        <dbReference type="Pfam" id="PF00652"/>
    </source>
</evidence>
<sequence length="142" mass="15081">MVDPPRGAGLPGASTEVVDLNQFGCGNHPDHYWRIEPWGRGPAGPLYRVANDNSGLCVAVPAANKAAGVTVNQFPCGEDPDHLWRVAPEAARDASGRALYLVVNDNSGLCLSVARAGTEQTAPVVQSPCAGRPEQQWRLTPR</sequence>
<dbReference type="CDD" id="cd00161">
    <property type="entry name" value="beta-trefoil_Ricin-like"/>
    <property type="match status" value="1"/>
</dbReference>
<organism evidence="2">
    <name type="scientific">Streptomyces sp. R33</name>
    <dbReference type="NCBI Taxonomy" id="3238629"/>
    <lineage>
        <taxon>Bacteria</taxon>
        <taxon>Bacillati</taxon>
        <taxon>Actinomycetota</taxon>
        <taxon>Actinomycetes</taxon>
        <taxon>Kitasatosporales</taxon>
        <taxon>Streptomycetaceae</taxon>
        <taxon>Streptomyces</taxon>
    </lineage>
</organism>